<dbReference type="OrthoDB" id="6313765at2"/>
<keyword evidence="2" id="KW-1185">Reference proteome</keyword>
<proteinExistence type="predicted"/>
<dbReference type="RefSeq" id="WP_070983879.1">
    <property type="nucleotide sequence ID" value="NZ_MKJU01000022.1"/>
</dbReference>
<evidence type="ECO:0000313" key="1">
    <source>
        <dbReference type="EMBL" id="OHU92077.1"/>
    </source>
</evidence>
<organism evidence="1 2">
    <name type="scientific">Pseudoalteromonas amylolytica</name>
    <dbReference type="NCBI Taxonomy" id="1859457"/>
    <lineage>
        <taxon>Bacteria</taxon>
        <taxon>Pseudomonadati</taxon>
        <taxon>Pseudomonadota</taxon>
        <taxon>Gammaproteobacteria</taxon>
        <taxon>Alteromonadales</taxon>
        <taxon>Pseudoalteromonadaceae</taxon>
        <taxon>Pseudoalteromonas</taxon>
    </lineage>
</organism>
<reference evidence="1 2" key="1">
    <citation type="submission" date="2016-09" db="EMBL/GenBank/DDBJ databases">
        <title>Pseudoalteromonas amylolytica sp. nov., isolated from the surface seawater.</title>
        <authorList>
            <person name="Wu Y.-H."/>
            <person name="Cheng H."/>
            <person name="Jin X.-B."/>
            <person name="Wang C.-S."/>
            <person name="Xu X.-W."/>
        </authorList>
    </citation>
    <scope>NUCLEOTIDE SEQUENCE [LARGE SCALE GENOMIC DNA]</scope>
    <source>
        <strain evidence="1 2">JW1</strain>
    </source>
</reference>
<gene>
    <name evidence="1" type="ORF">BET10_07045</name>
</gene>
<protein>
    <submittedName>
        <fullName evidence="1">Uncharacterized protein</fullName>
    </submittedName>
</protein>
<dbReference type="Proteomes" id="UP000179786">
    <property type="component" value="Unassembled WGS sequence"/>
</dbReference>
<accession>A0A1S1MYH3</accession>
<sequence>MSHNQKNKFAPSAKQNLGNQGKKKQVFFSLEVLHETKSDTQTLVLGHIAYHHAKHGKFNSSVSSIAKHLCYSINAVKSALTQLLSAENKEKQPLLLEECTKGYSRTLRLNLKHPLGYRLLQSYTQIIHGQQAVNTLPLFGLQLHLFDSKSRYDSRHQHKMLMLHALISSKIKASKLSTRNKRDTYQQSISQLSKKLGWAYMTVKSLIETMRPLGLLSVTKEQVRRVAKFVFGEVKASKAKERRTIIPKKEREAPPIERYRDIPIA</sequence>
<evidence type="ECO:0000313" key="2">
    <source>
        <dbReference type="Proteomes" id="UP000179786"/>
    </source>
</evidence>
<name>A0A1S1MYH3_9GAMM</name>
<comment type="caution">
    <text evidence="1">The sequence shown here is derived from an EMBL/GenBank/DDBJ whole genome shotgun (WGS) entry which is preliminary data.</text>
</comment>
<dbReference type="AlphaFoldDB" id="A0A1S1MYH3"/>
<dbReference type="EMBL" id="MKJU01000022">
    <property type="protein sequence ID" value="OHU92077.1"/>
    <property type="molecule type" value="Genomic_DNA"/>
</dbReference>
<dbReference type="Pfam" id="PF13730">
    <property type="entry name" value="HTH_36"/>
    <property type="match status" value="1"/>
</dbReference>